<evidence type="ECO:0000256" key="2">
    <source>
        <dbReference type="ARBA" id="ARBA00022741"/>
    </source>
</evidence>
<dbReference type="SUPFAM" id="SSF63862">
    <property type="entry name" value="Thiamin pyrophosphokinase, substrate-binding domain"/>
    <property type="match status" value="1"/>
</dbReference>
<evidence type="ECO:0000256" key="3">
    <source>
        <dbReference type="ARBA" id="ARBA00022777"/>
    </source>
</evidence>
<dbReference type="GO" id="GO:0016301">
    <property type="term" value="F:kinase activity"/>
    <property type="evidence" value="ECO:0007669"/>
    <property type="project" value="UniProtKB-KW"/>
</dbReference>
<evidence type="ECO:0000256" key="4">
    <source>
        <dbReference type="ARBA" id="ARBA00022840"/>
    </source>
</evidence>
<feature type="domain" description="Thiamin pyrophosphokinase thiamin-binding" evidence="6">
    <location>
        <begin position="145"/>
        <end position="212"/>
    </location>
</feature>
<dbReference type="NCBIfam" id="TIGR01378">
    <property type="entry name" value="thi_PPkinase"/>
    <property type="match status" value="1"/>
</dbReference>
<organism evidence="8 9">
    <name type="scientific">Dorea phocaeensis</name>
    <dbReference type="NCBI Taxonomy" id="2040291"/>
    <lineage>
        <taxon>Bacteria</taxon>
        <taxon>Bacillati</taxon>
        <taxon>Bacillota</taxon>
        <taxon>Clostridia</taxon>
        <taxon>Lachnospirales</taxon>
        <taxon>Lachnospiraceae</taxon>
        <taxon>Dorea</taxon>
    </lineage>
</organism>
<evidence type="ECO:0000313" key="10">
    <source>
        <dbReference type="Proteomes" id="UP000701680"/>
    </source>
</evidence>
<dbReference type="Proteomes" id="UP000528555">
    <property type="component" value="Unassembled WGS sequence"/>
</dbReference>
<dbReference type="InterPro" id="IPR007371">
    <property type="entry name" value="TPK_catalytic"/>
</dbReference>
<dbReference type="GO" id="GO:0030975">
    <property type="term" value="F:thiamine binding"/>
    <property type="evidence" value="ECO:0007669"/>
    <property type="project" value="InterPro"/>
</dbReference>
<dbReference type="InterPro" id="IPR053149">
    <property type="entry name" value="TPK"/>
</dbReference>
<dbReference type="OrthoDB" id="9804377at2"/>
<sequence>MSKRIVIVSGGELDEALTCEILGEDENSFIIGVDKGVEFLYHHQIMPSYIVGDFDSASSEIRDYYREETDVPIREYNPVKDASDTEIAIRLAMTLGCESILILGATGGRVDHLWANIQSLYIPFKAGIDAQILDCQNRIRLIGGGETRLLKTEAYGPYFSVFPLGQEVFGFNIEGAKYPLREHTLTPYDSLCVSNQIEGEEAVIRFLDGVVILMETRDK</sequence>
<dbReference type="InterPro" id="IPR006282">
    <property type="entry name" value="Thi_PPkinase"/>
</dbReference>
<keyword evidence="2" id="KW-0547">Nucleotide-binding</keyword>
<gene>
    <name evidence="8" type="ORF">G5A66_07945</name>
    <name evidence="7" type="ORF">G5A75_07965</name>
</gene>
<dbReference type="AlphaFoldDB" id="A0A850HH44"/>
<evidence type="ECO:0000259" key="6">
    <source>
        <dbReference type="SMART" id="SM00983"/>
    </source>
</evidence>
<evidence type="ECO:0000256" key="5">
    <source>
        <dbReference type="NCBIfam" id="TIGR01378"/>
    </source>
</evidence>
<proteinExistence type="predicted"/>
<dbReference type="InterPro" id="IPR036759">
    <property type="entry name" value="TPK_catalytic_sf"/>
</dbReference>
<dbReference type="PANTHER" id="PTHR41299:SF1">
    <property type="entry name" value="THIAMINE PYROPHOSPHOKINASE"/>
    <property type="match status" value="1"/>
</dbReference>
<dbReference type="EMBL" id="JAAIUO010000004">
    <property type="protein sequence ID" value="NSK14801.1"/>
    <property type="molecule type" value="Genomic_DNA"/>
</dbReference>
<keyword evidence="4" id="KW-0067">ATP-binding</keyword>
<dbReference type="Gene3D" id="3.40.50.10240">
    <property type="entry name" value="Thiamin pyrophosphokinase, catalytic domain"/>
    <property type="match status" value="1"/>
</dbReference>
<dbReference type="RefSeq" id="WP_101695741.1">
    <property type="nucleotide sequence ID" value="NZ_JAAITX010000004.1"/>
</dbReference>
<reference evidence="8" key="2">
    <citation type="submission" date="2020-02" db="EMBL/GenBank/DDBJ databases">
        <authorList>
            <person name="Littmann E."/>
            <person name="Sorbara M."/>
        </authorList>
    </citation>
    <scope>NUCLEOTIDE SEQUENCE</scope>
    <source>
        <strain evidence="8">MSK.17.11</strain>
        <strain evidence="7">MSK.17.38</strain>
    </source>
</reference>
<dbReference type="CDD" id="cd07995">
    <property type="entry name" value="TPK"/>
    <property type="match status" value="1"/>
</dbReference>
<dbReference type="EMBL" id="JAAITX010000004">
    <property type="protein sequence ID" value="NVH58575.1"/>
    <property type="molecule type" value="Genomic_DNA"/>
</dbReference>
<keyword evidence="3 8" id="KW-0418">Kinase</keyword>
<accession>A0A850HH44</accession>
<dbReference type="PANTHER" id="PTHR41299">
    <property type="entry name" value="THIAMINE PYROPHOSPHOKINASE"/>
    <property type="match status" value="1"/>
</dbReference>
<name>A0A850HH44_9FIRM</name>
<keyword evidence="1 8" id="KW-0808">Transferase</keyword>
<dbReference type="GO" id="GO:0006772">
    <property type="term" value="P:thiamine metabolic process"/>
    <property type="evidence" value="ECO:0007669"/>
    <property type="project" value="UniProtKB-UniRule"/>
</dbReference>
<dbReference type="SUPFAM" id="SSF63999">
    <property type="entry name" value="Thiamin pyrophosphokinase, catalytic domain"/>
    <property type="match status" value="1"/>
</dbReference>
<evidence type="ECO:0000313" key="9">
    <source>
        <dbReference type="Proteomes" id="UP000528555"/>
    </source>
</evidence>
<reference evidence="9 10" key="1">
    <citation type="journal article" date="2020" name="Cell Host Microbe">
        <title>Functional and Genomic Variation between Human-Derived Isolates of Lachnospiraceae Reveals Inter- and Intra-Species Diversity.</title>
        <authorList>
            <person name="Sorbara M.T."/>
            <person name="Littmann E.R."/>
            <person name="Fontana E."/>
            <person name="Moody T.U."/>
            <person name="Kohout C.E."/>
            <person name="Gjonbalaj M."/>
            <person name="Eaton V."/>
            <person name="Seok R."/>
            <person name="Leiner I.M."/>
            <person name="Pamer E.G."/>
        </authorList>
    </citation>
    <scope>NUCLEOTIDE SEQUENCE [LARGE SCALE GENOMIC DNA]</scope>
    <source>
        <strain evidence="8 9">MSK.17.11</strain>
        <strain evidence="7 10">MSK.17.38</strain>
    </source>
</reference>
<dbReference type="Pfam" id="PF04263">
    <property type="entry name" value="TPK_catalytic"/>
    <property type="match status" value="1"/>
</dbReference>
<dbReference type="GO" id="GO:0004788">
    <property type="term" value="F:thiamine diphosphokinase activity"/>
    <property type="evidence" value="ECO:0007669"/>
    <property type="project" value="UniProtKB-UniRule"/>
</dbReference>
<dbReference type="InterPro" id="IPR036371">
    <property type="entry name" value="TPK_B1-bd_sf"/>
</dbReference>
<evidence type="ECO:0000256" key="1">
    <source>
        <dbReference type="ARBA" id="ARBA00022679"/>
    </source>
</evidence>
<dbReference type="SMART" id="SM00983">
    <property type="entry name" value="TPK_B1_binding"/>
    <property type="match status" value="1"/>
</dbReference>
<evidence type="ECO:0000313" key="8">
    <source>
        <dbReference type="EMBL" id="NVH58575.1"/>
    </source>
</evidence>
<dbReference type="Pfam" id="PF04265">
    <property type="entry name" value="TPK_B1_binding"/>
    <property type="match status" value="1"/>
</dbReference>
<dbReference type="InterPro" id="IPR007373">
    <property type="entry name" value="Thiamin_PyroPKinase_B1-bd"/>
</dbReference>
<dbReference type="Proteomes" id="UP000701680">
    <property type="component" value="Unassembled WGS sequence"/>
</dbReference>
<comment type="caution">
    <text evidence="8">The sequence shown here is derived from an EMBL/GenBank/DDBJ whole genome shotgun (WGS) entry which is preliminary data.</text>
</comment>
<dbReference type="GO" id="GO:0009229">
    <property type="term" value="P:thiamine diphosphate biosynthetic process"/>
    <property type="evidence" value="ECO:0007669"/>
    <property type="project" value="InterPro"/>
</dbReference>
<evidence type="ECO:0000313" key="7">
    <source>
        <dbReference type="EMBL" id="NSK14801.1"/>
    </source>
</evidence>
<protein>
    <recommendedName>
        <fullName evidence="5">Thiamine diphosphokinase</fullName>
        <ecNumber evidence="5">2.7.6.2</ecNumber>
    </recommendedName>
</protein>
<dbReference type="EC" id="2.7.6.2" evidence="5"/>
<keyword evidence="9" id="KW-1185">Reference proteome</keyword>
<dbReference type="GO" id="GO:0005524">
    <property type="term" value="F:ATP binding"/>
    <property type="evidence" value="ECO:0007669"/>
    <property type="project" value="UniProtKB-KW"/>
</dbReference>